<feature type="transmembrane region" description="Helical" evidence="14">
    <location>
        <begin position="64"/>
        <end position="84"/>
    </location>
</feature>
<evidence type="ECO:0000256" key="9">
    <source>
        <dbReference type="ARBA" id="ARBA00022723"/>
    </source>
</evidence>
<evidence type="ECO:0000256" key="8">
    <source>
        <dbReference type="ARBA" id="ARBA00022692"/>
    </source>
</evidence>
<dbReference type="EMBL" id="KC353353">
    <property type="protein sequence ID" value="AGH24087.1"/>
    <property type="molecule type" value="Genomic_DNA"/>
</dbReference>
<accession>M4Q9J4</accession>
<evidence type="ECO:0000256" key="3">
    <source>
        <dbReference type="ARBA" id="ARBA00004141"/>
    </source>
</evidence>
<reference evidence="15" key="1">
    <citation type="journal article" date="2004" name="RNA">
        <title>Mitochondrial 3' tRNA editing in the jakobid Seculamonas ecuadoriensis: a novel mechanism and implications for tRNA processing.</title>
        <authorList>
            <person name="Leigh J."/>
            <person name="Lang B.F."/>
        </authorList>
    </citation>
    <scope>NUCLEOTIDE SEQUENCE</scope>
    <source>
        <strain evidence="15">ATCC 50634</strain>
    </source>
</reference>
<comment type="function">
    <text evidence="2">Membrane-anchoring subunit of succinate dehydrogenase (SDH).</text>
</comment>
<comment type="pathway">
    <text evidence="4">Carbohydrate metabolism; tricarboxylic acid cycle.</text>
</comment>
<keyword evidence="10" id="KW-0249">Electron transport</keyword>
<dbReference type="SUPFAM" id="SSF81343">
    <property type="entry name" value="Fumarate reductase respiratory complex transmembrane subunits"/>
    <property type="match status" value="1"/>
</dbReference>
<name>M4Q9J4_HISAR</name>
<evidence type="ECO:0000256" key="11">
    <source>
        <dbReference type="ARBA" id="ARBA00022989"/>
    </source>
</evidence>
<dbReference type="GO" id="GO:0008177">
    <property type="term" value="F:succinate dehydrogenase (quinone) activity"/>
    <property type="evidence" value="ECO:0007669"/>
    <property type="project" value="UniProtKB-EC"/>
</dbReference>
<keyword evidence="7" id="KW-0349">Heme</keyword>
<keyword evidence="9" id="KW-0479">Metal-binding</keyword>
<dbReference type="AlphaFoldDB" id="M4Q9J4"/>
<dbReference type="InterPro" id="IPR014312">
    <property type="entry name" value="Succ_DH_anchor"/>
</dbReference>
<evidence type="ECO:0000256" key="5">
    <source>
        <dbReference type="ARBA" id="ARBA00022448"/>
    </source>
</evidence>
<keyword evidence="15" id="KW-0560">Oxidoreductase</keyword>
<keyword evidence="12" id="KW-0408">Iron</keyword>
<dbReference type="GO" id="GO:0016020">
    <property type="term" value="C:membrane"/>
    <property type="evidence" value="ECO:0007669"/>
    <property type="project" value="UniProtKB-SubCell"/>
</dbReference>
<protein>
    <submittedName>
        <fullName evidence="15">Succinate dehydrogenase subunit 4</fullName>
        <ecNumber evidence="15">1.3.5.1</ecNumber>
    </submittedName>
</protein>
<proteinExistence type="predicted"/>
<geneLocation type="mitochondrion" evidence="15"/>
<reference evidence="15" key="2">
    <citation type="journal article" date="2006" name="RNA">
        <title>Hybrid E. coli--Mitochondrial ribonuclease P RNAs are catalytically active.</title>
        <authorList>
            <person name="Seif E."/>
            <person name="Cadieux A."/>
            <person name="Lang B.F."/>
        </authorList>
    </citation>
    <scope>NUCLEOTIDE SEQUENCE</scope>
    <source>
        <strain evidence="15">ATCC 50634</strain>
    </source>
</reference>
<dbReference type="GeneID" id="16029408"/>
<feature type="transmembrane region" description="Helical" evidence="14">
    <location>
        <begin position="21"/>
        <end position="44"/>
    </location>
</feature>
<evidence type="ECO:0000256" key="14">
    <source>
        <dbReference type="SAM" id="Phobius"/>
    </source>
</evidence>
<dbReference type="UniPathway" id="UPA00223"/>
<dbReference type="Gene3D" id="1.20.1300.10">
    <property type="entry name" value="Fumarate reductase/succinate dehydrogenase, transmembrane subunit"/>
    <property type="match status" value="1"/>
</dbReference>
<evidence type="ECO:0000256" key="4">
    <source>
        <dbReference type="ARBA" id="ARBA00005163"/>
    </source>
</evidence>
<evidence type="ECO:0000256" key="1">
    <source>
        <dbReference type="ARBA" id="ARBA00001971"/>
    </source>
</evidence>
<evidence type="ECO:0000256" key="10">
    <source>
        <dbReference type="ARBA" id="ARBA00022982"/>
    </source>
</evidence>
<evidence type="ECO:0000256" key="2">
    <source>
        <dbReference type="ARBA" id="ARBA00004050"/>
    </source>
</evidence>
<dbReference type="RefSeq" id="YP_007890593.1">
    <property type="nucleotide sequence ID" value="NC_021125.1"/>
</dbReference>
<keyword evidence="11 14" id="KW-1133">Transmembrane helix</keyword>
<dbReference type="GO" id="GO:0020037">
    <property type="term" value="F:heme binding"/>
    <property type="evidence" value="ECO:0007669"/>
    <property type="project" value="InterPro"/>
</dbReference>
<dbReference type="InterPro" id="IPR000701">
    <property type="entry name" value="SuccDH_FuR_B_TM-su"/>
</dbReference>
<dbReference type="NCBIfam" id="TIGR02968">
    <property type="entry name" value="succ_dehyd_anc"/>
    <property type="match status" value="1"/>
</dbReference>
<keyword evidence="15" id="KW-0496">Mitochondrion</keyword>
<keyword evidence="8 14" id="KW-0812">Transmembrane</keyword>
<reference evidence="15" key="3">
    <citation type="journal article" date="2013" name="Genome Biol. Evol.">
        <title>Strikingly bacteria-like and gene-rich mitochondrial genomes throughout jakobid protists.</title>
        <authorList>
            <person name="Burger G."/>
            <person name="Gray M.W."/>
            <person name="Forget L."/>
            <person name="Lang B.F."/>
        </authorList>
    </citation>
    <scope>NUCLEOTIDE SEQUENCE</scope>
    <source>
        <strain evidence="15">ATCC 50634</strain>
    </source>
</reference>
<dbReference type="InterPro" id="IPR034804">
    <property type="entry name" value="SQR/QFR_C/D"/>
</dbReference>
<comment type="cofactor">
    <cofactor evidence="1">
        <name>heme</name>
        <dbReference type="ChEBI" id="CHEBI:30413"/>
    </cofactor>
</comment>
<evidence type="ECO:0000256" key="13">
    <source>
        <dbReference type="ARBA" id="ARBA00023136"/>
    </source>
</evidence>
<evidence type="ECO:0000313" key="15">
    <source>
        <dbReference type="EMBL" id="AGH24087.1"/>
    </source>
</evidence>
<evidence type="ECO:0000256" key="7">
    <source>
        <dbReference type="ARBA" id="ARBA00022617"/>
    </source>
</evidence>
<gene>
    <name evidence="15" type="primary">sdh4</name>
</gene>
<comment type="subcellular location">
    <subcellularLocation>
        <location evidence="3">Membrane</location>
        <topology evidence="3">Multi-pass membrane protein</topology>
    </subcellularLocation>
</comment>
<keyword evidence="5" id="KW-0813">Transport</keyword>
<dbReference type="GO" id="GO:0006099">
    <property type="term" value="P:tricarboxylic acid cycle"/>
    <property type="evidence" value="ECO:0007669"/>
    <property type="project" value="UniProtKB-UniPathway"/>
</dbReference>
<dbReference type="EC" id="1.3.5.1" evidence="15"/>
<evidence type="ECO:0000256" key="6">
    <source>
        <dbReference type="ARBA" id="ARBA00022532"/>
    </source>
</evidence>
<sequence>MREKFETFMRTKAGSMHWWGNKATSIILIPIILYLLIDLSIYMGSQSEPTLILFLNRLFNNDPILIFTTNVVLLWHIRAGMEVVIEDYIHGEKVKIMSILLTRVLTIQVMKYLYLCCIIF</sequence>
<evidence type="ECO:0000256" key="12">
    <source>
        <dbReference type="ARBA" id="ARBA00023004"/>
    </source>
</evidence>
<keyword evidence="6" id="KW-0816">Tricarboxylic acid cycle</keyword>
<keyword evidence="13 14" id="KW-0472">Membrane</keyword>
<dbReference type="Pfam" id="PF01127">
    <property type="entry name" value="Sdh_cyt"/>
    <property type="match status" value="1"/>
</dbReference>
<dbReference type="GO" id="GO:0046872">
    <property type="term" value="F:metal ion binding"/>
    <property type="evidence" value="ECO:0007669"/>
    <property type="project" value="UniProtKB-KW"/>
</dbReference>
<organism evidence="15">
    <name type="scientific">Histiona aroides</name>
    <name type="common">Flagellate</name>
    <dbReference type="NCBI Taxonomy" id="392300"/>
    <lineage>
        <taxon>Eukaryota</taxon>
        <taxon>Discoba</taxon>
        <taxon>Jakobida</taxon>
        <taxon>Histionina</taxon>
        <taxon>Histionidae</taxon>
        <taxon>Histiona</taxon>
    </lineage>
</organism>